<evidence type="ECO:0000313" key="1">
    <source>
        <dbReference type="EMBL" id="AKY02065.1"/>
    </source>
</evidence>
<dbReference type="KEGG" id="vg:26518609"/>
<evidence type="ECO:0000313" key="2">
    <source>
        <dbReference type="Proteomes" id="UP000204179"/>
    </source>
</evidence>
<dbReference type="GeneID" id="26518609"/>
<dbReference type="RefSeq" id="YP_009190775.1">
    <property type="nucleotide sequence ID" value="NC_028686.1"/>
</dbReference>
<organism evidence="1 2">
    <name type="scientific">Klebsiella phage JD18</name>
    <dbReference type="NCBI Taxonomy" id="1698360"/>
    <lineage>
        <taxon>Viruses</taxon>
        <taxon>Duplodnaviria</taxon>
        <taxon>Heunggongvirae</taxon>
        <taxon>Uroviricota</taxon>
        <taxon>Caudoviricetes</taxon>
        <taxon>Pantevenvirales</taxon>
        <taxon>Straboviridae</taxon>
        <taxon>Tevenvirinae</taxon>
        <taxon>Jiaodavirus</taxon>
        <taxon>Jiaodavirus jd18</taxon>
    </lineage>
</organism>
<proteinExistence type="predicted"/>
<gene>
    <name evidence="1" type="ORF">JD18_194</name>
</gene>
<sequence length="69" mass="7958">MSINPHFGHMVARRITREMLKTAEYYNIELIDIEPSDTPGLIWFNFTGAANSVAKFKQALRNFPECQNL</sequence>
<name>A0A0K1Y5H4_9CAUD</name>
<keyword evidence="2" id="KW-1185">Reference proteome</keyword>
<dbReference type="EMBL" id="KT239446">
    <property type="protein sequence ID" value="AKY02065.1"/>
    <property type="molecule type" value="Genomic_DNA"/>
</dbReference>
<protein>
    <submittedName>
        <fullName evidence="1">Uncharacterized protein</fullName>
    </submittedName>
</protein>
<dbReference type="Proteomes" id="UP000204179">
    <property type="component" value="Segment"/>
</dbReference>
<reference evidence="1 2" key="1">
    <citation type="submission" date="2015-07" db="EMBL/GenBank/DDBJ databases">
        <title>Isolation and characterization of JD18-a novel lytic bacteriophage for Klebsiella pneumoniae.</title>
        <authorList>
            <person name="Fan J."/>
            <person name="Zhang X."/>
            <person name="Guo X."/>
            <person name="He P."/>
            <person name="Zhang Y."/>
        </authorList>
    </citation>
    <scope>NUCLEOTIDE SEQUENCE [LARGE SCALE GENOMIC DNA]</scope>
</reference>
<accession>A0A0K1Y5H4</accession>